<comment type="similarity">
    <text evidence="1">Belongs to the NAD(P)-dependent epimerase/dehydratase family.</text>
</comment>
<dbReference type="InterPro" id="IPR001509">
    <property type="entry name" value="Epimerase_deHydtase"/>
</dbReference>
<sequence>MSDSPLHVTPSERPPGRESPGSLRYLVTGGGGFIGRHLIGRLEAIGAQVHATTRAQPPSTPSVGWWRVDLADPAATQRLVHQVRPDVLVHLASRAEGTRALDVVVPMLYDNLLSTVNIMTAATAVAGCRVVLAGSVEEAGAAPDGVGPHSPYAASKVAATTYAALFRDLWRLPVVVLRLAHVYGPAEPNTHRLLPYVINSLLDEVAPALSGGTRRIDWVYIDDVVDALVAAAVEPGALGKVIDIGSGTLVSIREIVSMVAAAIGADVEPGFGRQPDRARERDLVADPGLAHRALGWRPRIGLRTGIERTVAWHLALRAAESGPRSPFPERGATPHAPFPLARSHSSG</sequence>
<dbReference type="EMBL" id="JBHSQW010000009">
    <property type="protein sequence ID" value="MFC5993282.1"/>
    <property type="molecule type" value="Genomic_DNA"/>
</dbReference>
<dbReference type="InterPro" id="IPR036291">
    <property type="entry name" value="NAD(P)-bd_dom_sf"/>
</dbReference>
<feature type="region of interest" description="Disordered" evidence="2">
    <location>
        <begin position="321"/>
        <end position="347"/>
    </location>
</feature>
<reference evidence="5" key="1">
    <citation type="journal article" date="2019" name="Int. J. Syst. Evol. Microbiol.">
        <title>The Global Catalogue of Microorganisms (GCM) 10K type strain sequencing project: providing services to taxonomists for standard genome sequencing and annotation.</title>
        <authorList>
            <consortium name="The Broad Institute Genomics Platform"/>
            <consortium name="The Broad Institute Genome Sequencing Center for Infectious Disease"/>
            <person name="Wu L."/>
            <person name="Ma J."/>
        </authorList>
    </citation>
    <scope>NUCLEOTIDE SEQUENCE [LARGE SCALE GENOMIC DNA]</scope>
    <source>
        <strain evidence="5">CCM 8391</strain>
    </source>
</reference>
<dbReference type="RefSeq" id="WP_379582697.1">
    <property type="nucleotide sequence ID" value="NZ_JBHSQW010000009.1"/>
</dbReference>
<comment type="caution">
    <text evidence="4">The sequence shown here is derived from an EMBL/GenBank/DDBJ whole genome shotgun (WGS) entry which is preliminary data.</text>
</comment>
<feature type="region of interest" description="Disordered" evidence="2">
    <location>
        <begin position="1"/>
        <end position="20"/>
    </location>
</feature>
<evidence type="ECO:0000256" key="1">
    <source>
        <dbReference type="ARBA" id="ARBA00007637"/>
    </source>
</evidence>
<dbReference type="SUPFAM" id="SSF51735">
    <property type="entry name" value="NAD(P)-binding Rossmann-fold domains"/>
    <property type="match status" value="1"/>
</dbReference>
<gene>
    <name evidence="4" type="ORF">ACFQE5_03535</name>
</gene>
<feature type="domain" description="NAD-dependent epimerase/dehydratase" evidence="3">
    <location>
        <begin position="26"/>
        <end position="245"/>
    </location>
</feature>
<keyword evidence="5" id="KW-1185">Reference proteome</keyword>
<dbReference type="Pfam" id="PF01370">
    <property type="entry name" value="Epimerase"/>
    <property type="match status" value="1"/>
</dbReference>
<evidence type="ECO:0000313" key="4">
    <source>
        <dbReference type="EMBL" id="MFC5993282.1"/>
    </source>
</evidence>
<proteinExistence type="inferred from homology"/>
<protein>
    <submittedName>
        <fullName evidence="4">NAD-dependent epimerase/dehydratase family protein</fullName>
    </submittedName>
</protein>
<name>A0ABW1IY53_9PSEU</name>
<accession>A0ABW1IY53</accession>
<evidence type="ECO:0000256" key="2">
    <source>
        <dbReference type="SAM" id="MobiDB-lite"/>
    </source>
</evidence>
<dbReference type="Gene3D" id="3.40.50.720">
    <property type="entry name" value="NAD(P)-binding Rossmann-like Domain"/>
    <property type="match status" value="1"/>
</dbReference>
<evidence type="ECO:0000259" key="3">
    <source>
        <dbReference type="Pfam" id="PF01370"/>
    </source>
</evidence>
<organism evidence="4 5">
    <name type="scientific">Pseudonocardia hispaniensis</name>
    <dbReference type="NCBI Taxonomy" id="904933"/>
    <lineage>
        <taxon>Bacteria</taxon>
        <taxon>Bacillati</taxon>
        <taxon>Actinomycetota</taxon>
        <taxon>Actinomycetes</taxon>
        <taxon>Pseudonocardiales</taxon>
        <taxon>Pseudonocardiaceae</taxon>
        <taxon>Pseudonocardia</taxon>
    </lineage>
</organism>
<dbReference type="Proteomes" id="UP001596302">
    <property type="component" value="Unassembled WGS sequence"/>
</dbReference>
<evidence type="ECO:0000313" key="5">
    <source>
        <dbReference type="Proteomes" id="UP001596302"/>
    </source>
</evidence>
<dbReference type="PANTHER" id="PTHR43000">
    <property type="entry name" value="DTDP-D-GLUCOSE 4,6-DEHYDRATASE-RELATED"/>
    <property type="match status" value="1"/>
</dbReference>